<dbReference type="PROSITE" id="PS51257">
    <property type="entry name" value="PROKAR_LIPOPROTEIN"/>
    <property type="match status" value="1"/>
</dbReference>
<feature type="transmembrane region" description="Helical" evidence="1">
    <location>
        <begin position="149"/>
        <end position="168"/>
    </location>
</feature>
<evidence type="ECO:0000313" key="4">
    <source>
        <dbReference type="Proteomes" id="UP000092993"/>
    </source>
</evidence>
<dbReference type="InterPro" id="IPR045339">
    <property type="entry name" value="DUF6534"/>
</dbReference>
<feature type="transmembrane region" description="Helical" evidence="1">
    <location>
        <begin position="69"/>
        <end position="96"/>
    </location>
</feature>
<proteinExistence type="predicted"/>
<evidence type="ECO:0000313" key="3">
    <source>
        <dbReference type="EMBL" id="OBZ73808.1"/>
    </source>
</evidence>
<feature type="transmembrane region" description="Helical" evidence="1">
    <location>
        <begin position="224"/>
        <end position="246"/>
    </location>
</feature>
<dbReference type="OMA" id="ATIQLCH"/>
<name>A0A1C7MA95_GRIFR</name>
<feature type="domain" description="DUF6534" evidence="2">
    <location>
        <begin position="230"/>
        <end position="339"/>
    </location>
</feature>
<feature type="transmembrane region" description="Helical" evidence="1">
    <location>
        <begin position="108"/>
        <end position="129"/>
    </location>
</feature>
<keyword evidence="1" id="KW-0472">Membrane</keyword>
<keyword evidence="1" id="KW-0812">Transmembrane</keyword>
<sequence>MTTPRCVSIAIGGKFQSETTRIATPAIVLCSSSGCQVVLRGTMHVLAITVFLAQSLGGSMAGPNLGLDSSVGCIFIGTLFANILYAGTCAQTVFYYRRYRNDRWPLKGLVFLLWLLDTVTTILDIEVVWQFTVRNHANPFALLQVPKTFVVEFAVNSFTIYLVQGYFINKIWKLLENRWYKYPLTLAGLALALVSLGGGFGTSYELSVNNTDATAIPSVKTPASIQQVTSIVCDIYITVSLCVILWKEKTGFKRTDSLLDKLAVYALQRGFVTATIQLCHFAIYIGTINKLDLIWMVFHIPGNKGEPSAYSLVSCSTKILIAILVYVNSLLAVLNVRKHLRDTSYESGATDFELVGFRSSHAPAPRPSRTLDSQMAKTTYPVIMLTREVIRIPDE</sequence>
<keyword evidence="1" id="KW-1133">Transmembrane helix</keyword>
<dbReference type="Proteomes" id="UP000092993">
    <property type="component" value="Unassembled WGS sequence"/>
</dbReference>
<dbReference type="PANTHER" id="PTHR40465">
    <property type="entry name" value="CHROMOSOME 1, WHOLE GENOME SHOTGUN SEQUENCE"/>
    <property type="match status" value="1"/>
</dbReference>
<reference evidence="3 4" key="1">
    <citation type="submission" date="2016-03" db="EMBL/GenBank/DDBJ databases">
        <title>Whole genome sequencing of Grifola frondosa 9006-11.</title>
        <authorList>
            <person name="Min B."/>
            <person name="Park H."/>
            <person name="Kim J.-G."/>
            <person name="Cho H."/>
            <person name="Oh Y.-L."/>
            <person name="Kong W.-S."/>
            <person name="Choi I.-G."/>
        </authorList>
    </citation>
    <scope>NUCLEOTIDE SEQUENCE [LARGE SCALE GENOMIC DNA]</scope>
    <source>
        <strain evidence="3 4">9006-11</strain>
    </source>
</reference>
<keyword evidence="4" id="KW-1185">Reference proteome</keyword>
<organism evidence="3 4">
    <name type="scientific">Grifola frondosa</name>
    <name type="common">Maitake</name>
    <name type="synonym">Polyporus frondosus</name>
    <dbReference type="NCBI Taxonomy" id="5627"/>
    <lineage>
        <taxon>Eukaryota</taxon>
        <taxon>Fungi</taxon>
        <taxon>Dikarya</taxon>
        <taxon>Basidiomycota</taxon>
        <taxon>Agaricomycotina</taxon>
        <taxon>Agaricomycetes</taxon>
        <taxon>Polyporales</taxon>
        <taxon>Grifolaceae</taxon>
        <taxon>Grifola</taxon>
    </lineage>
</organism>
<protein>
    <recommendedName>
        <fullName evidence="2">DUF6534 domain-containing protein</fullName>
    </recommendedName>
</protein>
<dbReference type="AlphaFoldDB" id="A0A1C7MA95"/>
<comment type="caution">
    <text evidence="3">The sequence shown here is derived from an EMBL/GenBank/DDBJ whole genome shotgun (WGS) entry which is preliminary data.</text>
</comment>
<feature type="transmembrane region" description="Helical" evidence="1">
    <location>
        <begin position="308"/>
        <end position="334"/>
    </location>
</feature>
<dbReference type="OrthoDB" id="3270417at2759"/>
<feature type="transmembrane region" description="Helical" evidence="1">
    <location>
        <begin position="180"/>
        <end position="204"/>
    </location>
</feature>
<dbReference type="STRING" id="5627.A0A1C7MA95"/>
<evidence type="ECO:0000256" key="1">
    <source>
        <dbReference type="SAM" id="Phobius"/>
    </source>
</evidence>
<gene>
    <name evidence="3" type="ORF">A0H81_06192</name>
</gene>
<accession>A0A1C7MA95</accession>
<dbReference type="EMBL" id="LUGG01000006">
    <property type="protein sequence ID" value="OBZ73808.1"/>
    <property type="molecule type" value="Genomic_DNA"/>
</dbReference>
<feature type="transmembrane region" description="Helical" evidence="1">
    <location>
        <begin position="37"/>
        <end position="57"/>
    </location>
</feature>
<dbReference type="PANTHER" id="PTHR40465:SF1">
    <property type="entry name" value="DUF6534 DOMAIN-CONTAINING PROTEIN"/>
    <property type="match status" value="1"/>
</dbReference>
<dbReference type="Pfam" id="PF20152">
    <property type="entry name" value="DUF6534"/>
    <property type="match status" value="1"/>
</dbReference>
<feature type="transmembrane region" description="Helical" evidence="1">
    <location>
        <begin position="266"/>
        <end position="288"/>
    </location>
</feature>
<evidence type="ECO:0000259" key="2">
    <source>
        <dbReference type="Pfam" id="PF20152"/>
    </source>
</evidence>